<dbReference type="CDD" id="cd02120">
    <property type="entry name" value="PA_subtilisin_like"/>
    <property type="match status" value="1"/>
</dbReference>
<feature type="domain" description="Peptidase S8/S53" evidence="7">
    <location>
        <begin position="173"/>
        <end position="293"/>
    </location>
</feature>
<keyword evidence="4" id="KW-0378">Hydrolase</keyword>
<evidence type="ECO:0000256" key="1">
    <source>
        <dbReference type="ARBA" id="ARBA00011073"/>
    </source>
</evidence>
<comment type="caution">
    <text evidence="6">Lacks conserved residue(s) required for the propagation of feature annotation.</text>
</comment>
<evidence type="ECO:0000256" key="3">
    <source>
        <dbReference type="ARBA" id="ARBA00022729"/>
    </source>
</evidence>
<dbReference type="PROSITE" id="PS00138">
    <property type="entry name" value="SUBTILASE_SER"/>
    <property type="match status" value="1"/>
</dbReference>
<sequence length="474" mass="50914">MATAFVRTFGRTLTNVGEGAATYKAELLAPKGSMVAVSPDTLVFGNKYEKQNYTLKIIYSSDTNGAVSFGSLVWVELYGNHTVRSPIVVSPTVVENFSACNSSELLSRAPYGIIICDDTGSFNDQLDSVTAANLAGAIFITSDTSILDYGGFSCPGVIISPKDGPAVVNYVQTSEKPQASIKFQQTILGTKPSPAVAFYSSRGPSPSYPDVLKPDIMAPGSQVLAAWVPDIFAAKIGTSLKLSSDYVIISGTSMACPHASGVAALLKGAHPEWSPAAIRSAMMTTANPLDNTLNPIQDNGENFTFASPLAMGAGQVEPNRALDPGLIYDATPQDYVNLICSMNFTRQQILSITRSHRYNCSNPSTDLNYPSFIALYRNTGTAFLRTFQRTVTNVGEGAATYKAELIEPEGSIVTVSPDTLVFGYKYEKQSYTLKIIYPSQRNEAVTFGSLVWVEEFGNHTVRSPIVVSPTLVEV</sequence>
<evidence type="ECO:0000256" key="6">
    <source>
        <dbReference type="PROSITE-ProRule" id="PRU01240"/>
    </source>
</evidence>
<comment type="similarity">
    <text evidence="1 6">Belongs to the peptidase S8 family.</text>
</comment>
<name>A0AAP0R8N0_LIQFO</name>
<evidence type="ECO:0008006" key="11">
    <source>
        <dbReference type="Google" id="ProtNLM"/>
    </source>
</evidence>
<keyword evidence="5" id="KW-0720">Serine protease</keyword>
<dbReference type="InterPro" id="IPR045051">
    <property type="entry name" value="SBT"/>
</dbReference>
<dbReference type="EMBL" id="JBBPBK010000014">
    <property type="protein sequence ID" value="KAK9270196.1"/>
    <property type="molecule type" value="Genomic_DNA"/>
</dbReference>
<dbReference type="Gene3D" id="3.40.50.200">
    <property type="entry name" value="Peptidase S8/S53 domain"/>
    <property type="match status" value="1"/>
</dbReference>
<dbReference type="InterPro" id="IPR000209">
    <property type="entry name" value="Peptidase_S8/S53_dom"/>
</dbReference>
<gene>
    <name evidence="9" type="ORF">L1049_025772</name>
</gene>
<accession>A0AAP0R8N0</accession>
<evidence type="ECO:0000259" key="8">
    <source>
        <dbReference type="Pfam" id="PF17766"/>
    </source>
</evidence>
<dbReference type="PANTHER" id="PTHR10795">
    <property type="entry name" value="PROPROTEIN CONVERTASE SUBTILISIN/KEXIN"/>
    <property type="match status" value="1"/>
</dbReference>
<organism evidence="9 10">
    <name type="scientific">Liquidambar formosana</name>
    <name type="common">Formosan gum</name>
    <dbReference type="NCBI Taxonomy" id="63359"/>
    <lineage>
        <taxon>Eukaryota</taxon>
        <taxon>Viridiplantae</taxon>
        <taxon>Streptophyta</taxon>
        <taxon>Embryophyta</taxon>
        <taxon>Tracheophyta</taxon>
        <taxon>Spermatophyta</taxon>
        <taxon>Magnoliopsida</taxon>
        <taxon>eudicotyledons</taxon>
        <taxon>Gunneridae</taxon>
        <taxon>Pentapetalae</taxon>
        <taxon>Saxifragales</taxon>
        <taxon>Altingiaceae</taxon>
        <taxon>Liquidambar</taxon>
    </lineage>
</organism>
<dbReference type="GO" id="GO:0006508">
    <property type="term" value="P:proteolysis"/>
    <property type="evidence" value="ECO:0007669"/>
    <property type="project" value="UniProtKB-KW"/>
</dbReference>
<dbReference type="InterPro" id="IPR023828">
    <property type="entry name" value="Peptidase_S8_Ser-AS"/>
</dbReference>
<evidence type="ECO:0000256" key="5">
    <source>
        <dbReference type="ARBA" id="ARBA00022825"/>
    </source>
</evidence>
<dbReference type="Gene3D" id="2.60.40.2310">
    <property type="match status" value="2"/>
</dbReference>
<evidence type="ECO:0000313" key="10">
    <source>
        <dbReference type="Proteomes" id="UP001415857"/>
    </source>
</evidence>
<reference evidence="9 10" key="1">
    <citation type="journal article" date="2024" name="Plant J.">
        <title>Genome sequences and population genomics reveal climatic adaptation and genomic divergence between two closely related sweetgum species.</title>
        <authorList>
            <person name="Xu W.Q."/>
            <person name="Ren C.Q."/>
            <person name="Zhang X.Y."/>
            <person name="Comes H.P."/>
            <person name="Liu X.H."/>
            <person name="Li Y.G."/>
            <person name="Kettle C.J."/>
            <person name="Jalonen R."/>
            <person name="Gaisberger H."/>
            <person name="Ma Y.Z."/>
            <person name="Qiu Y.X."/>
        </authorList>
    </citation>
    <scope>NUCLEOTIDE SEQUENCE [LARGE SCALE GENOMIC DNA]</scope>
    <source>
        <strain evidence="9">Hangzhou</strain>
    </source>
</reference>
<dbReference type="GO" id="GO:0004252">
    <property type="term" value="F:serine-type endopeptidase activity"/>
    <property type="evidence" value="ECO:0007669"/>
    <property type="project" value="InterPro"/>
</dbReference>
<dbReference type="InterPro" id="IPR041469">
    <property type="entry name" value="Subtilisin-like_FN3"/>
</dbReference>
<evidence type="ECO:0000259" key="7">
    <source>
        <dbReference type="Pfam" id="PF00082"/>
    </source>
</evidence>
<feature type="domain" description="Subtilisin-like protease fibronectin type-III" evidence="8">
    <location>
        <begin position="366"/>
        <end position="467"/>
    </location>
</feature>
<evidence type="ECO:0000313" key="9">
    <source>
        <dbReference type="EMBL" id="KAK9270196.1"/>
    </source>
</evidence>
<evidence type="ECO:0000256" key="4">
    <source>
        <dbReference type="ARBA" id="ARBA00022801"/>
    </source>
</evidence>
<protein>
    <recommendedName>
        <fullName evidence="11">Subtilisin-like protease</fullName>
    </recommendedName>
</protein>
<dbReference type="AlphaFoldDB" id="A0AAP0R8N0"/>
<proteinExistence type="inferred from homology"/>
<keyword evidence="10" id="KW-1185">Reference proteome</keyword>
<evidence type="ECO:0000256" key="2">
    <source>
        <dbReference type="ARBA" id="ARBA00022670"/>
    </source>
</evidence>
<comment type="caution">
    <text evidence="9">The sequence shown here is derived from an EMBL/GenBank/DDBJ whole genome shotgun (WGS) entry which is preliminary data.</text>
</comment>
<keyword evidence="3" id="KW-0732">Signal</keyword>
<dbReference type="InterPro" id="IPR036852">
    <property type="entry name" value="Peptidase_S8/S53_dom_sf"/>
</dbReference>
<dbReference type="Proteomes" id="UP001415857">
    <property type="component" value="Unassembled WGS sequence"/>
</dbReference>
<dbReference type="Pfam" id="PF00082">
    <property type="entry name" value="Peptidase_S8"/>
    <property type="match status" value="1"/>
</dbReference>
<dbReference type="PROSITE" id="PS51892">
    <property type="entry name" value="SUBTILASE"/>
    <property type="match status" value="1"/>
</dbReference>
<feature type="domain" description="Subtilisin-like protease fibronectin type-III" evidence="8">
    <location>
        <begin position="6"/>
        <end position="89"/>
    </location>
</feature>
<keyword evidence="2" id="KW-0645">Protease</keyword>
<dbReference type="Pfam" id="PF17766">
    <property type="entry name" value="fn3_6"/>
    <property type="match status" value="2"/>
</dbReference>
<dbReference type="SUPFAM" id="SSF52743">
    <property type="entry name" value="Subtilisin-like"/>
    <property type="match status" value="1"/>
</dbReference>